<dbReference type="Proteomes" id="UP000561045">
    <property type="component" value="Unassembled WGS sequence"/>
</dbReference>
<proteinExistence type="predicted"/>
<gene>
    <name evidence="1" type="ORF">GGR36_000002</name>
</gene>
<comment type="caution">
    <text evidence="1">The sequence shown here is derived from an EMBL/GenBank/DDBJ whole genome shotgun (WGS) entry which is preliminary data.</text>
</comment>
<evidence type="ECO:0000313" key="2">
    <source>
        <dbReference type="Proteomes" id="UP000561045"/>
    </source>
</evidence>
<dbReference type="EMBL" id="JACIET010000001">
    <property type="protein sequence ID" value="MBB4010694.1"/>
    <property type="molecule type" value="Genomic_DNA"/>
</dbReference>
<sequence length="150" mass="16061">MVDRKLIFVVLGVAFAVPCFAGDLKLPQSREDYKKLSEGAEAPAAVGRRGVVLRVTAVKRTERAPTLMDSQAARRSADIMSDRPLVATPAIGKGASEARSALAEVPKVEYQVVVRWTDGSVGVVRQEHDPKLKKGDAVSIVEGKLGRVAP</sequence>
<protein>
    <submittedName>
        <fullName evidence="1">Uncharacterized protein</fullName>
    </submittedName>
</protein>
<dbReference type="AlphaFoldDB" id="A0A840BET8"/>
<reference evidence="1 2" key="1">
    <citation type="submission" date="2020-08" db="EMBL/GenBank/DDBJ databases">
        <title>Genomic Encyclopedia of Type Strains, Phase IV (KMG-IV): sequencing the most valuable type-strain genomes for metagenomic binning, comparative biology and taxonomic classification.</title>
        <authorList>
            <person name="Goeker M."/>
        </authorList>
    </citation>
    <scope>NUCLEOTIDE SEQUENCE [LARGE SCALE GENOMIC DNA]</scope>
    <source>
        <strain evidence="1 2">DSM 106739</strain>
    </source>
</reference>
<organism evidence="1 2">
    <name type="scientific">Niveibacterium umoris</name>
    <dbReference type="NCBI Taxonomy" id="1193620"/>
    <lineage>
        <taxon>Bacteria</taxon>
        <taxon>Pseudomonadati</taxon>
        <taxon>Pseudomonadota</taxon>
        <taxon>Betaproteobacteria</taxon>
        <taxon>Rhodocyclales</taxon>
        <taxon>Rhodocyclaceae</taxon>
        <taxon>Niveibacterium</taxon>
    </lineage>
</organism>
<accession>A0A840BET8</accession>
<dbReference type="RefSeq" id="WP_183630549.1">
    <property type="nucleotide sequence ID" value="NZ_BAABLE010000011.1"/>
</dbReference>
<keyword evidence="2" id="KW-1185">Reference proteome</keyword>
<name>A0A840BET8_9RHOO</name>
<evidence type="ECO:0000313" key="1">
    <source>
        <dbReference type="EMBL" id="MBB4010694.1"/>
    </source>
</evidence>